<keyword evidence="6" id="KW-0808">Transferase</keyword>
<dbReference type="InterPro" id="IPR015422">
    <property type="entry name" value="PyrdxlP-dep_Trfase_small"/>
</dbReference>
<dbReference type="InterPro" id="IPR015424">
    <property type="entry name" value="PyrdxlP-dep_Trfase"/>
</dbReference>
<evidence type="ECO:0000259" key="11">
    <source>
        <dbReference type="Pfam" id="PF00155"/>
    </source>
</evidence>
<dbReference type="Gene3D" id="3.90.1150.10">
    <property type="entry name" value="Aspartate Aminotransferase, domain 1"/>
    <property type="match status" value="1"/>
</dbReference>
<evidence type="ECO:0000256" key="4">
    <source>
        <dbReference type="ARBA" id="ARBA00008392"/>
    </source>
</evidence>
<dbReference type="Proteomes" id="UP000078561">
    <property type="component" value="Unassembled WGS sequence"/>
</dbReference>
<keyword evidence="9" id="KW-0443">Lipid metabolism</keyword>
<name>A0A163K1B2_ABSGL</name>
<evidence type="ECO:0000256" key="3">
    <source>
        <dbReference type="ARBA" id="ARBA00004991"/>
    </source>
</evidence>
<dbReference type="InterPro" id="IPR004839">
    <property type="entry name" value="Aminotransferase_I/II_large"/>
</dbReference>
<dbReference type="AlphaFoldDB" id="A0A163K1B2"/>
<feature type="domain" description="Aminotransferase class I/classII large" evidence="11">
    <location>
        <begin position="127"/>
        <end position="502"/>
    </location>
</feature>
<accession>A0A163K1B2</accession>
<evidence type="ECO:0000256" key="8">
    <source>
        <dbReference type="ARBA" id="ARBA00022919"/>
    </source>
</evidence>
<keyword evidence="13" id="KW-1185">Reference proteome</keyword>
<dbReference type="OrthoDB" id="3168162at2759"/>
<evidence type="ECO:0000256" key="5">
    <source>
        <dbReference type="ARBA" id="ARBA00013220"/>
    </source>
</evidence>
<dbReference type="EC" id="2.3.1.50" evidence="5"/>
<evidence type="ECO:0000256" key="9">
    <source>
        <dbReference type="ARBA" id="ARBA00023098"/>
    </source>
</evidence>
<keyword evidence="8" id="KW-0746">Sphingolipid metabolism</keyword>
<dbReference type="EMBL" id="LT554417">
    <property type="protein sequence ID" value="SAM04815.1"/>
    <property type="molecule type" value="Genomic_DNA"/>
</dbReference>
<evidence type="ECO:0000256" key="1">
    <source>
        <dbReference type="ARBA" id="ARBA00001933"/>
    </source>
</evidence>
<keyword evidence="10" id="KW-0012">Acyltransferase</keyword>
<comment type="pathway">
    <text evidence="2">Lipid metabolism; sphingolipid metabolism.</text>
</comment>
<dbReference type="GO" id="GO:0005783">
    <property type="term" value="C:endoplasmic reticulum"/>
    <property type="evidence" value="ECO:0007669"/>
    <property type="project" value="TreeGrafter"/>
</dbReference>
<dbReference type="SUPFAM" id="SSF53383">
    <property type="entry name" value="PLP-dependent transferases"/>
    <property type="match status" value="1"/>
</dbReference>
<dbReference type="OMA" id="ITIRHAI"/>
<evidence type="ECO:0000256" key="6">
    <source>
        <dbReference type="ARBA" id="ARBA00022679"/>
    </source>
</evidence>
<keyword evidence="7" id="KW-0663">Pyridoxal phosphate</keyword>
<gene>
    <name evidence="12" type="primary">ABSGL_10681.1 scaffold 12033</name>
</gene>
<comment type="similarity">
    <text evidence="4">Belongs to the class-II pyridoxal-phosphate-dependent aminotransferase family.</text>
</comment>
<evidence type="ECO:0000313" key="13">
    <source>
        <dbReference type="Proteomes" id="UP000078561"/>
    </source>
</evidence>
<evidence type="ECO:0000313" key="12">
    <source>
        <dbReference type="EMBL" id="SAM04815.1"/>
    </source>
</evidence>
<evidence type="ECO:0000256" key="7">
    <source>
        <dbReference type="ARBA" id="ARBA00022898"/>
    </source>
</evidence>
<proteinExistence type="inferred from homology"/>
<dbReference type="GO" id="GO:0046513">
    <property type="term" value="P:ceramide biosynthetic process"/>
    <property type="evidence" value="ECO:0007669"/>
    <property type="project" value="TreeGrafter"/>
</dbReference>
<dbReference type="GO" id="GO:0046512">
    <property type="term" value="P:sphingosine biosynthetic process"/>
    <property type="evidence" value="ECO:0007669"/>
    <property type="project" value="TreeGrafter"/>
</dbReference>
<dbReference type="Pfam" id="PF00155">
    <property type="entry name" value="Aminotran_1_2"/>
    <property type="match status" value="1"/>
</dbReference>
<dbReference type="FunCoup" id="A0A163K1B2">
    <property type="interactions" value="868"/>
</dbReference>
<dbReference type="InterPro" id="IPR050087">
    <property type="entry name" value="AON_synthase_class-II"/>
</dbReference>
<dbReference type="Gene3D" id="3.40.640.10">
    <property type="entry name" value="Type I PLP-dependent aspartate aminotransferase-like (Major domain)"/>
    <property type="match status" value="1"/>
</dbReference>
<sequence length="518" mass="57543">MEAPPLTADHAFINSTVHSMYELVVAIPGSTLAYNYLKTSYQDDPFRIALELFLVFFALRYMLSKKYKPHDNAVKLTEKEVDELVEEWQPEALVPKLSSFDQFNLDKTPLIVGAQSAKTKVAGHSKPLMNLATVNYLNLVASDTIRQKAIATLKEYGVGTCGPPGFYGTLDIHMQLERDIARFLGTDEAIIYAQDFSAISSVIPAFAKRGDVLVVDDGVGFALQKGVQISRSNIRWYKHNDMNDLERVLNDIQIDTLRNKKRLTRRFIVTEALSSNYGDVVPLTTLLELKKKFKYRLILDESHSIGVLGRRGAGACDHFGVDAKEVDMIIGSMAALCSSGGFCAGSVEIVDHQRLSGSAYCFSASLPAMLTIAASEAINMISQQPHMLRDLRERVQAFRHTLAHKTLDGLIDMESSSSSPDAAIVPFFHIRLKPTYLTARAMTTREEEERLLQEVVDECASQGVLVTRAKYVNDQERALPRPSIKIHLTAGLSKKENDKAATIVKSALTKVLSAKWKK</sequence>
<dbReference type="PANTHER" id="PTHR13693:SF2">
    <property type="entry name" value="SERINE PALMITOYLTRANSFERASE 1"/>
    <property type="match status" value="1"/>
</dbReference>
<reference evidence="12" key="1">
    <citation type="submission" date="2016-04" db="EMBL/GenBank/DDBJ databases">
        <authorList>
            <person name="Evans L.H."/>
            <person name="Alamgir A."/>
            <person name="Owens N."/>
            <person name="Weber N.D."/>
            <person name="Virtaneva K."/>
            <person name="Barbian K."/>
            <person name="Babar A."/>
            <person name="Rosenke K."/>
        </authorList>
    </citation>
    <scope>NUCLEOTIDE SEQUENCE [LARGE SCALE GENOMIC DNA]</scope>
    <source>
        <strain evidence="12">CBS 101.48</strain>
    </source>
</reference>
<dbReference type="GO" id="GO:0030170">
    <property type="term" value="F:pyridoxal phosphate binding"/>
    <property type="evidence" value="ECO:0007669"/>
    <property type="project" value="InterPro"/>
</dbReference>
<dbReference type="GO" id="GO:0016020">
    <property type="term" value="C:membrane"/>
    <property type="evidence" value="ECO:0007669"/>
    <property type="project" value="GOC"/>
</dbReference>
<dbReference type="InterPro" id="IPR015421">
    <property type="entry name" value="PyrdxlP-dep_Trfase_major"/>
</dbReference>
<evidence type="ECO:0000256" key="2">
    <source>
        <dbReference type="ARBA" id="ARBA00004760"/>
    </source>
</evidence>
<protein>
    <recommendedName>
        <fullName evidence="5">serine C-palmitoyltransferase</fullName>
        <ecNumber evidence="5">2.3.1.50</ecNumber>
    </recommendedName>
</protein>
<organism evidence="12">
    <name type="scientific">Absidia glauca</name>
    <name type="common">Pin mould</name>
    <dbReference type="NCBI Taxonomy" id="4829"/>
    <lineage>
        <taxon>Eukaryota</taxon>
        <taxon>Fungi</taxon>
        <taxon>Fungi incertae sedis</taxon>
        <taxon>Mucoromycota</taxon>
        <taxon>Mucoromycotina</taxon>
        <taxon>Mucoromycetes</taxon>
        <taxon>Mucorales</taxon>
        <taxon>Cunninghamellaceae</taxon>
        <taxon>Absidia</taxon>
    </lineage>
</organism>
<dbReference type="STRING" id="4829.A0A163K1B2"/>
<dbReference type="GO" id="GO:0004758">
    <property type="term" value="F:serine C-palmitoyltransferase activity"/>
    <property type="evidence" value="ECO:0007669"/>
    <property type="project" value="TreeGrafter"/>
</dbReference>
<comment type="pathway">
    <text evidence="3">Sphingolipid metabolism.</text>
</comment>
<comment type="cofactor">
    <cofactor evidence="1">
        <name>pyridoxal 5'-phosphate</name>
        <dbReference type="ChEBI" id="CHEBI:597326"/>
    </cofactor>
</comment>
<evidence type="ECO:0000256" key="10">
    <source>
        <dbReference type="ARBA" id="ARBA00023315"/>
    </source>
</evidence>
<dbReference type="PANTHER" id="PTHR13693">
    <property type="entry name" value="CLASS II AMINOTRANSFERASE/8-AMINO-7-OXONONANOATE SYNTHASE"/>
    <property type="match status" value="1"/>
</dbReference>
<dbReference type="InParanoid" id="A0A163K1B2"/>